<dbReference type="AlphaFoldDB" id="C5FY36"/>
<proteinExistence type="predicted"/>
<name>C5FY36_ARTOC</name>
<dbReference type="eggNOG" id="KOG4569">
    <property type="taxonomic scope" value="Eukaryota"/>
</dbReference>
<accession>C5FY36</accession>
<dbReference type="HOGENOM" id="CLU_032957_3_1_1"/>
<dbReference type="GeneID" id="9225365"/>
<evidence type="ECO:0000313" key="6">
    <source>
        <dbReference type="Proteomes" id="UP000002035"/>
    </source>
</evidence>
<evidence type="ECO:0000313" key="5">
    <source>
        <dbReference type="EMBL" id="EEQ34434.1"/>
    </source>
</evidence>
<dbReference type="InterPro" id="IPR029058">
    <property type="entry name" value="AB_hydrolase_fold"/>
</dbReference>
<dbReference type="PANTHER" id="PTHR46640:SF1">
    <property type="entry name" value="FUNGAL LIPASE-LIKE DOMAIN-CONTAINING PROTEIN-RELATED"/>
    <property type="match status" value="1"/>
</dbReference>
<dbReference type="Gene3D" id="3.40.50.1820">
    <property type="entry name" value="alpha/beta hydrolase"/>
    <property type="match status" value="1"/>
</dbReference>
<dbReference type="STRING" id="554155.C5FY36"/>
<reference evidence="6" key="1">
    <citation type="journal article" date="2012" name="MBio">
        <title>Comparative genome analysis of Trichophyton rubrum and related dermatophytes reveals candidate genes involved in infection.</title>
        <authorList>
            <person name="Martinez D.A."/>
            <person name="Oliver B.G."/>
            <person name="Graeser Y."/>
            <person name="Goldberg J.M."/>
            <person name="Li W."/>
            <person name="Martinez-Rossi N.M."/>
            <person name="Monod M."/>
            <person name="Shelest E."/>
            <person name="Barton R.C."/>
            <person name="Birch E."/>
            <person name="Brakhage A.A."/>
            <person name="Chen Z."/>
            <person name="Gurr S.J."/>
            <person name="Heiman D."/>
            <person name="Heitman J."/>
            <person name="Kosti I."/>
            <person name="Rossi A."/>
            <person name="Saif S."/>
            <person name="Samalova M."/>
            <person name="Saunders C.W."/>
            <person name="Shea T."/>
            <person name="Summerbell R.C."/>
            <person name="Xu J."/>
            <person name="Young S."/>
            <person name="Zeng Q."/>
            <person name="Birren B.W."/>
            <person name="Cuomo C.A."/>
            <person name="White T.C."/>
        </authorList>
    </citation>
    <scope>NUCLEOTIDE SEQUENCE [LARGE SCALE GENOMIC DNA]</scope>
    <source>
        <strain evidence="6">ATCC MYA-4605 / CBS 113480</strain>
    </source>
</reference>
<dbReference type="OMA" id="HAGEVYI"/>
<evidence type="ECO:0000256" key="1">
    <source>
        <dbReference type="ARBA" id="ARBA00022729"/>
    </source>
</evidence>
<dbReference type="Proteomes" id="UP000002035">
    <property type="component" value="Unassembled WGS sequence"/>
</dbReference>
<keyword evidence="2" id="KW-0378">Hydrolase</keyword>
<keyword evidence="6" id="KW-1185">Reference proteome</keyword>
<dbReference type="SUPFAM" id="SSF53474">
    <property type="entry name" value="alpha/beta-Hydrolases"/>
    <property type="match status" value="1"/>
</dbReference>
<dbReference type="GO" id="GO:0016787">
    <property type="term" value="F:hydrolase activity"/>
    <property type="evidence" value="ECO:0007669"/>
    <property type="project" value="UniProtKB-KW"/>
</dbReference>
<feature type="chain" id="PRO_5002949766" evidence="3">
    <location>
        <begin position="25"/>
        <end position="407"/>
    </location>
</feature>
<evidence type="ECO:0000256" key="3">
    <source>
        <dbReference type="SAM" id="SignalP"/>
    </source>
</evidence>
<dbReference type="GO" id="GO:0006629">
    <property type="term" value="P:lipid metabolic process"/>
    <property type="evidence" value="ECO:0007669"/>
    <property type="project" value="InterPro"/>
</dbReference>
<sequence length="407" mass="45221">MARTRALFLATAILHSLLPALTTAGLVVQDEENHNISHLKNTGRQVSKALFEELEELAKIVDIAYCVGNWGITEPFSCPGLCEQFPDFELVKTWNTGPLLSDSCGYIALSHPPSPKKRVIVSFRGTYSIVNVIADLSVAPQVYIPYPNGTDPSKAKCDDCMAHGGFIRSWENTRPEIIPELLEIIEKYPDYQLVVTGHSLGGAVAALGSLEFKLRGWNPHVTTFGEPRIGNQALADYFDKTFGLNSTAPVAGDTESDLHLPYRRITHTKDPVPLLPPPSLDYRMHSGEIFITKVDVPPSVTDLRVCYGPADPTCISQQEEAYVRKLQNALPLPLDLLDGDQNPIGSDDLDSEVEAQAIKPWELFFAHRDYFHRVGICFPNLFGSPDDSEKKSPWWKFKWLLPGHDNA</sequence>
<keyword evidence="1 3" id="KW-0732">Signal</keyword>
<evidence type="ECO:0000256" key="2">
    <source>
        <dbReference type="ARBA" id="ARBA00022801"/>
    </source>
</evidence>
<feature type="signal peptide" evidence="3">
    <location>
        <begin position="1"/>
        <end position="24"/>
    </location>
</feature>
<evidence type="ECO:0000259" key="4">
    <source>
        <dbReference type="Pfam" id="PF01764"/>
    </source>
</evidence>
<dbReference type="CDD" id="cd00519">
    <property type="entry name" value="Lipase_3"/>
    <property type="match status" value="1"/>
</dbReference>
<dbReference type="OrthoDB" id="406844at2759"/>
<dbReference type="EMBL" id="DS995707">
    <property type="protein sequence ID" value="EEQ34434.1"/>
    <property type="molecule type" value="Genomic_DNA"/>
</dbReference>
<dbReference type="VEuPathDB" id="FungiDB:MCYG_07253"/>
<dbReference type="InterPro" id="IPR002921">
    <property type="entry name" value="Fungal_lipase-type"/>
</dbReference>
<protein>
    <submittedName>
        <fullName evidence="5">Feruloyl esterase A</fullName>
    </submittedName>
</protein>
<dbReference type="Pfam" id="PF01764">
    <property type="entry name" value="Lipase_3"/>
    <property type="match status" value="1"/>
</dbReference>
<gene>
    <name evidence="5" type="ORF">MCYG_07253</name>
</gene>
<organism evidence="5 6">
    <name type="scientific">Arthroderma otae (strain ATCC MYA-4605 / CBS 113480)</name>
    <name type="common">Microsporum canis</name>
    <dbReference type="NCBI Taxonomy" id="554155"/>
    <lineage>
        <taxon>Eukaryota</taxon>
        <taxon>Fungi</taxon>
        <taxon>Dikarya</taxon>
        <taxon>Ascomycota</taxon>
        <taxon>Pezizomycotina</taxon>
        <taxon>Eurotiomycetes</taxon>
        <taxon>Eurotiomycetidae</taxon>
        <taxon>Onygenales</taxon>
        <taxon>Arthrodermataceae</taxon>
        <taxon>Microsporum</taxon>
    </lineage>
</organism>
<feature type="domain" description="Fungal lipase-type" evidence="4">
    <location>
        <begin position="120"/>
        <end position="278"/>
    </location>
</feature>
<dbReference type="PANTHER" id="PTHR46640">
    <property type="entry name" value="TRIACYLGLYCEROL LIPASE, PUTATIVE (AFU_ORTHOLOGUE AFUA_6G06510)-RELATED"/>
    <property type="match status" value="1"/>
</dbReference>
<dbReference type="InterPro" id="IPR051299">
    <property type="entry name" value="AB_hydrolase_lip/est"/>
</dbReference>
<dbReference type="RefSeq" id="XP_002843470.1">
    <property type="nucleotide sequence ID" value="XM_002843424.1"/>
</dbReference>